<gene>
    <name evidence="2" type="ordered locus">HVO_A0191</name>
</gene>
<protein>
    <submittedName>
        <fullName evidence="2">Uncharacterized protein</fullName>
    </submittedName>
</protein>
<dbReference type="EnsemblBacteria" id="ADE01787">
    <property type="protein sequence ID" value="ADE01787"/>
    <property type="gene ID" value="HVO_A0191"/>
</dbReference>
<sequence>MAANPVKETYENPGQNRRRRSVRRVQSGATEITSRITIHSWRQLSV</sequence>
<proteinExistence type="predicted"/>
<evidence type="ECO:0000256" key="1">
    <source>
        <dbReference type="SAM" id="MobiDB-lite"/>
    </source>
</evidence>
<evidence type="ECO:0000313" key="2">
    <source>
        <dbReference type="EMBL" id="ADE01787.1"/>
    </source>
</evidence>
<dbReference type="KEGG" id="hvo:HVO_A0191"/>
<keyword evidence="2" id="KW-0614">Plasmid</keyword>
<keyword evidence="3" id="KW-1185">Reference proteome</keyword>
<feature type="region of interest" description="Disordered" evidence="1">
    <location>
        <begin position="1"/>
        <end position="29"/>
    </location>
</feature>
<organism evidence="2 3">
    <name type="scientific">Haloferax volcanii (strain ATCC 29605 / DSM 3757 / JCM 8879 / NBRC 14742 / NCIMB 2012 / VKM B-1768 / DS2)</name>
    <name type="common">Halobacterium volcanii</name>
    <dbReference type="NCBI Taxonomy" id="309800"/>
    <lineage>
        <taxon>Archaea</taxon>
        <taxon>Methanobacteriati</taxon>
        <taxon>Methanobacteriota</taxon>
        <taxon>Stenosarchaea group</taxon>
        <taxon>Halobacteria</taxon>
        <taxon>Halobacteriales</taxon>
        <taxon>Haloferacaceae</taxon>
        <taxon>Haloferax</taxon>
    </lineage>
</organism>
<geneLocation type="plasmid" evidence="2 3">
    <name>pHV4</name>
</geneLocation>
<name>D4GQM0_HALVD</name>
<dbReference type="HOGENOM" id="CLU_3178517_0_0_2"/>
<evidence type="ECO:0000313" key="3">
    <source>
        <dbReference type="Proteomes" id="UP000008243"/>
    </source>
</evidence>
<accession>D4GQM0</accession>
<dbReference type="EMBL" id="CP001955">
    <property type="protein sequence ID" value="ADE01787.1"/>
    <property type="molecule type" value="Genomic_DNA"/>
</dbReference>
<dbReference type="AlphaFoldDB" id="D4GQM0"/>
<reference evidence="2 3" key="1">
    <citation type="journal article" date="2010" name="PLoS ONE">
        <title>The complete genome sequence of Haloferax volcanii DS2, a model archaeon.</title>
        <authorList>
            <person name="Hartman A.L."/>
            <person name="Norais C."/>
            <person name="Badger J.H."/>
            <person name="Delmas S."/>
            <person name="Haldenby S."/>
            <person name="Madupu R."/>
            <person name="Robinson J."/>
            <person name="Khouri H."/>
            <person name="Ren Q."/>
            <person name="Lowe T.M."/>
            <person name="Maupin-Furlow J."/>
            <person name="Pohlschroder M."/>
            <person name="Daniels C."/>
            <person name="Pfeiffer F."/>
            <person name="Allers T."/>
            <person name="Eisen J.A."/>
        </authorList>
    </citation>
    <scope>NUCLEOTIDE SEQUENCE [LARGE SCALE GENOMIC DNA]</scope>
    <source>
        <strain evidence="3">ATCC 29605 / DSM 3757 / JCM 8879 / NBRC 14742 / NCIMB 2012 / VKM B-1768 / DS2</strain>
        <plasmid evidence="2">pHV4</plasmid>
    </source>
</reference>
<dbReference type="Proteomes" id="UP000008243">
    <property type="component" value="Plasmid pHV4"/>
</dbReference>